<dbReference type="PRINTS" id="PR00991">
    <property type="entry name" value="6PFRUCTKNASE"/>
</dbReference>
<dbReference type="InterPro" id="IPR029033">
    <property type="entry name" value="His_PPase_superfam"/>
</dbReference>
<dbReference type="GO" id="GO:0006000">
    <property type="term" value="P:fructose metabolic process"/>
    <property type="evidence" value="ECO:0007669"/>
    <property type="project" value="InterPro"/>
</dbReference>
<keyword evidence="4" id="KW-0378">Hydrolase</keyword>
<feature type="domain" description="6-phosphofructo-2-kinase" evidence="8">
    <location>
        <begin position="145"/>
        <end position="356"/>
    </location>
</feature>
<reference evidence="9 10" key="1">
    <citation type="journal article" date="2018" name="Evol. Lett.">
        <title>Horizontal gene cluster transfer increased hallucinogenic mushroom diversity.</title>
        <authorList>
            <person name="Reynolds H.T."/>
            <person name="Vijayakumar V."/>
            <person name="Gluck-Thaler E."/>
            <person name="Korotkin H.B."/>
            <person name="Matheny P.B."/>
            <person name="Slot J.C."/>
        </authorList>
    </citation>
    <scope>NUCLEOTIDE SEQUENCE [LARGE SCALE GENOMIC DNA]</scope>
    <source>
        <strain evidence="9 10">SRW20</strain>
    </source>
</reference>
<gene>
    <name evidence="9" type="ORF">CVT26_005569</name>
</gene>
<keyword evidence="3" id="KW-0547">Nucleotide-binding</keyword>
<evidence type="ECO:0000256" key="4">
    <source>
        <dbReference type="ARBA" id="ARBA00022801"/>
    </source>
</evidence>
<comment type="caution">
    <text evidence="9">The sequence shown here is derived from an EMBL/GenBank/DDBJ whole genome shotgun (WGS) entry which is preliminary data.</text>
</comment>
<dbReference type="GO" id="GO:0005829">
    <property type="term" value="C:cytosol"/>
    <property type="evidence" value="ECO:0007669"/>
    <property type="project" value="TreeGrafter"/>
</dbReference>
<keyword evidence="10" id="KW-1185">Reference proteome</keyword>
<dbReference type="GO" id="GO:0005524">
    <property type="term" value="F:ATP binding"/>
    <property type="evidence" value="ECO:0007669"/>
    <property type="project" value="UniProtKB-KW"/>
</dbReference>
<dbReference type="PROSITE" id="PS00175">
    <property type="entry name" value="PG_MUTASE"/>
    <property type="match status" value="1"/>
</dbReference>
<dbReference type="EMBL" id="NHYE01001386">
    <property type="protein sequence ID" value="PPQ96242.1"/>
    <property type="molecule type" value="Genomic_DNA"/>
</dbReference>
<dbReference type="InterPro" id="IPR013078">
    <property type="entry name" value="His_Pase_superF_clade-1"/>
</dbReference>
<protein>
    <recommendedName>
        <fullName evidence="2">fructose-2,6-bisphosphate 2-phosphatase</fullName>
        <ecNumber evidence="2">3.1.3.46</ecNumber>
    </recommendedName>
</protein>
<dbReference type="PANTHER" id="PTHR10606:SF44">
    <property type="entry name" value="6-PHOSPHOFRUCTO 2-KINASE_FRUCTOSE 2,6-BISPHOSPHATASE LONG FORM"/>
    <property type="match status" value="1"/>
</dbReference>
<dbReference type="AlphaFoldDB" id="A0A409XZR0"/>
<dbReference type="Proteomes" id="UP000284706">
    <property type="component" value="Unassembled WGS sequence"/>
</dbReference>
<dbReference type="FunFam" id="3.40.50.300:FF:000644">
    <property type="entry name" value="GpmB, Fructose-2,6-bisphosphatase"/>
    <property type="match status" value="1"/>
</dbReference>
<dbReference type="GO" id="GO:0006003">
    <property type="term" value="P:fructose 2,6-bisphosphate metabolic process"/>
    <property type="evidence" value="ECO:0007669"/>
    <property type="project" value="InterPro"/>
</dbReference>
<dbReference type="InterPro" id="IPR003094">
    <property type="entry name" value="6Pfruct_kin"/>
</dbReference>
<evidence type="ECO:0000256" key="7">
    <source>
        <dbReference type="SAM" id="MobiDB-lite"/>
    </source>
</evidence>
<dbReference type="EC" id="3.1.3.46" evidence="2"/>
<dbReference type="SUPFAM" id="SSF53254">
    <property type="entry name" value="Phosphoglycerate mutase-like"/>
    <property type="match status" value="1"/>
</dbReference>
<feature type="binding site" evidence="6">
    <location>
        <begin position="363"/>
        <end position="370"/>
    </location>
    <ligand>
        <name>substrate</name>
    </ligand>
</feature>
<evidence type="ECO:0000256" key="2">
    <source>
        <dbReference type="ARBA" id="ARBA00013067"/>
    </source>
</evidence>
<accession>A0A409XZR0</accession>
<organism evidence="9 10">
    <name type="scientific">Gymnopilus dilepis</name>
    <dbReference type="NCBI Taxonomy" id="231916"/>
    <lineage>
        <taxon>Eukaryota</taxon>
        <taxon>Fungi</taxon>
        <taxon>Dikarya</taxon>
        <taxon>Basidiomycota</taxon>
        <taxon>Agaricomycotina</taxon>
        <taxon>Agaricomycetes</taxon>
        <taxon>Agaricomycetidae</taxon>
        <taxon>Agaricales</taxon>
        <taxon>Agaricineae</taxon>
        <taxon>Hymenogastraceae</taxon>
        <taxon>Gymnopilus</taxon>
    </lineage>
</organism>
<proteinExistence type="inferred from homology"/>
<name>A0A409XZR0_9AGAR</name>
<dbReference type="FunCoup" id="A0A409XZR0">
    <property type="interactions" value="206"/>
</dbReference>
<dbReference type="STRING" id="231916.A0A409XZR0"/>
<evidence type="ECO:0000256" key="6">
    <source>
        <dbReference type="PIRSR" id="PIRSR613078-2"/>
    </source>
</evidence>
<evidence type="ECO:0000313" key="9">
    <source>
        <dbReference type="EMBL" id="PPQ96242.1"/>
    </source>
</evidence>
<dbReference type="CDD" id="cd07067">
    <property type="entry name" value="HP_PGM_like"/>
    <property type="match status" value="1"/>
</dbReference>
<comment type="similarity">
    <text evidence="1">In the C-terminal section; belongs to the phosphoglycerate mutase family.</text>
</comment>
<dbReference type="InterPro" id="IPR013079">
    <property type="entry name" value="6Phosfructo_kin"/>
</dbReference>
<dbReference type="PANTHER" id="PTHR10606">
    <property type="entry name" value="6-PHOSPHOFRUCTO-2-KINASE/FRUCTOSE-2,6-BISPHOSPHATASE"/>
    <property type="match status" value="1"/>
</dbReference>
<keyword evidence="5" id="KW-0067">ATP-binding</keyword>
<dbReference type="Pfam" id="PF01591">
    <property type="entry name" value="6PF2K"/>
    <property type="match status" value="1"/>
</dbReference>
<feature type="region of interest" description="Disordered" evidence="7">
    <location>
        <begin position="1"/>
        <end position="22"/>
    </location>
</feature>
<evidence type="ECO:0000313" key="10">
    <source>
        <dbReference type="Proteomes" id="UP000284706"/>
    </source>
</evidence>
<dbReference type="GO" id="GO:0004331">
    <property type="term" value="F:fructose-2,6-bisphosphate 2-phosphatase activity"/>
    <property type="evidence" value="ECO:0007669"/>
    <property type="project" value="UniProtKB-EC"/>
</dbReference>
<evidence type="ECO:0000256" key="1">
    <source>
        <dbReference type="ARBA" id="ARBA00008408"/>
    </source>
</evidence>
<dbReference type="InterPro" id="IPR001345">
    <property type="entry name" value="PG/BPGM_mutase_AS"/>
</dbReference>
<dbReference type="InterPro" id="IPR027417">
    <property type="entry name" value="P-loop_NTPase"/>
</dbReference>
<sequence length="580" mass="64389">MPGSGSTTPHESPSGEKVSQDLTLVAGALRDMQDRETEAFSSPGIPPVAFGAGGPMLKQFDESTVVSRKGSQAPTPPLSVKGIGNKGESVHATALEEDADCTSFEPLNSGQARLLRVQDRAGDGEWALVCSCAPCCAQPAYCGQVGLPARGKSYLSNKLMIYLKWLEYDVKVFNVGQLRRTRAKQRAQQLGIKEDHTASWFSHDNKEANQSREQLAADSLEMLIQWLKEGGNVGIHDATNSTRERRASIEARVAREKGLSLIFLESLCDDPAVIAANVALKVSSGDPDYKDMSPEDAKRDFIRRIEAYEKVYETITEPHLSYLQIVNVGSQVTVSRIHGYLQSRIAFYLMNLHLKPRSIYLSRHGESQFNVEGKIGGDSLLSPRGMQYADALPELIKNNIGDAPLTVWTSTLRRTIQTAAKLAYPKLTWKSLDELDAGVCDGMTYEEIERAYPDDFANRDEDKFNYRYRGGESYRDVVVRLEPVIMELERQENVLVIGHQAILRCLYAYFHNLPQADLPYIKIPLHTVIKLTPKAYGCDEERYALPIGAVDTHRPKPKGAAPTTPTMGTARQYYADAVEK</sequence>
<feature type="binding site" evidence="6">
    <location>
        <position position="414"/>
    </location>
    <ligand>
        <name>substrate</name>
    </ligand>
</feature>
<dbReference type="GO" id="GO:0003873">
    <property type="term" value="F:6-phosphofructo-2-kinase activity"/>
    <property type="evidence" value="ECO:0007669"/>
    <property type="project" value="InterPro"/>
</dbReference>
<feature type="compositionally biased region" description="Polar residues" evidence="7">
    <location>
        <begin position="1"/>
        <end position="11"/>
    </location>
</feature>
<dbReference type="Gene3D" id="3.40.50.300">
    <property type="entry name" value="P-loop containing nucleotide triphosphate hydrolases"/>
    <property type="match status" value="1"/>
</dbReference>
<dbReference type="SUPFAM" id="SSF52540">
    <property type="entry name" value="P-loop containing nucleoside triphosphate hydrolases"/>
    <property type="match status" value="1"/>
</dbReference>
<dbReference type="FunFam" id="3.40.50.1240:FF:000005">
    <property type="entry name" value="GpmB, Fructose-2,6-bisphosphatase"/>
    <property type="match status" value="1"/>
</dbReference>
<dbReference type="Gene3D" id="3.40.50.1240">
    <property type="entry name" value="Phosphoglycerate mutase-like"/>
    <property type="match status" value="1"/>
</dbReference>
<dbReference type="Pfam" id="PF00300">
    <property type="entry name" value="His_Phos_1"/>
    <property type="match status" value="1"/>
</dbReference>
<dbReference type="SMART" id="SM00855">
    <property type="entry name" value="PGAM"/>
    <property type="match status" value="1"/>
</dbReference>
<dbReference type="OrthoDB" id="267323at2759"/>
<dbReference type="InParanoid" id="A0A409XZR0"/>
<evidence type="ECO:0000256" key="5">
    <source>
        <dbReference type="ARBA" id="ARBA00022840"/>
    </source>
</evidence>
<evidence type="ECO:0000259" key="8">
    <source>
        <dbReference type="Pfam" id="PF01591"/>
    </source>
</evidence>
<evidence type="ECO:0000256" key="3">
    <source>
        <dbReference type="ARBA" id="ARBA00022741"/>
    </source>
</evidence>